<feature type="region of interest" description="Disordered" evidence="7">
    <location>
        <begin position="124"/>
        <end position="177"/>
    </location>
</feature>
<evidence type="ECO:0000313" key="8">
    <source>
        <dbReference type="EMBL" id="RWR91242.1"/>
    </source>
</evidence>
<dbReference type="GO" id="GO:0000178">
    <property type="term" value="C:exosome (RNase complex)"/>
    <property type="evidence" value="ECO:0007669"/>
    <property type="project" value="TreeGrafter"/>
</dbReference>
<dbReference type="PANTHER" id="PTHR15341:SF3">
    <property type="entry name" value="NUCLEAR NUCLEIC ACID-BINDING PROTEIN C1D"/>
    <property type="match status" value="1"/>
</dbReference>
<keyword evidence="4 6" id="KW-0694">RNA-binding</keyword>
<dbReference type="GO" id="GO:0003723">
    <property type="term" value="F:RNA binding"/>
    <property type="evidence" value="ECO:0007669"/>
    <property type="project" value="UniProtKB-UniRule"/>
</dbReference>
<proteinExistence type="inferred from homology"/>
<keyword evidence="6" id="KW-0963">Cytoplasm</keyword>
<keyword evidence="6" id="KW-0238">DNA-binding</keyword>
<dbReference type="EMBL" id="QPKB01000008">
    <property type="protein sequence ID" value="RWR91242.1"/>
    <property type="molecule type" value="Genomic_DNA"/>
</dbReference>
<comment type="caution">
    <text evidence="8">The sequence shown here is derived from an EMBL/GenBank/DDBJ whole genome shotgun (WGS) entry which is preliminary data.</text>
</comment>
<keyword evidence="9" id="KW-1185">Reference proteome</keyword>
<accession>A0A3S3QVL1</accession>
<dbReference type="GO" id="GO:0005737">
    <property type="term" value="C:cytoplasm"/>
    <property type="evidence" value="ECO:0007669"/>
    <property type="project" value="UniProtKB-SubCell"/>
</dbReference>
<feature type="region of interest" description="Disordered" evidence="7">
    <location>
        <begin position="189"/>
        <end position="210"/>
    </location>
</feature>
<reference evidence="8 9" key="1">
    <citation type="journal article" date="2019" name="Nat. Plants">
        <title>Stout camphor tree genome fills gaps in understanding of flowering plant genome evolution.</title>
        <authorList>
            <person name="Chaw S.M."/>
            <person name="Liu Y.C."/>
            <person name="Wu Y.W."/>
            <person name="Wang H.Y."/>
            <person name="Lin C.I."/>
            <person name="Wu C.S."/>
            <person name="Ke H.M."/>
            <person name="Chang L.Y."/>
            <person name="Hsu C.Y."/>
            <person name="Yang H.T."/>
            <person name="Sudianto E."/>
            <person name="Hsu M.H."/>
            <person name="Wu K.P."/>
            <person name="Wang L.N."/>
            <person name="Leebens-Mack J.H."/>
            <person name="Tsai I.J."/>
        </authorList>
    </citation>
    <scope>NUCLEOTIDE SEQUENCE [LARGE SCALE GENOMIC DNA]</scope>
    <source>
        <strain evidence="9">cv. Chaw 1501</strain>
        <tissue evidence="8">Young leaves</tissue>
    </source>
</reference>
<keyword evidence="3 6" id="KW-0698">rRNA processing</keyword>
<dbReference type="InterPro" id="IPR011082">
    <property type="entry name" value="Exosome-assoc_fac/DNA_repair"/>
</dbReference>
<evidence type="ECO:0000256" key="7">
    <source>
        <dbReference type="SAM" id="MobiDB-lite"/>
    </source>
</evidence>
<dbReference type="InterPro" id="IPR007146">
    <property type="entry name" value="Sas10/Utp3/C1D"/>
</dbReference>
<comment type="subcellular location">
    <subcellularLocation>
        <location evidence="6">Cytoplasm</location>
    </subcellularLocation>
    <subcellularLocation>
        <location evidence="6">Nucleus</location>
        <location evidence="6">Nucleolus</location>
    </subcellularLocation>
    <subcellularLocation>
        <location evidence="1 6">Nucleus</location>
    </subcellularLocation>
</comment>
<comment type="function">
    <text evidence="6">Plays a role in the recruitment of the exosome to pre-rRNA to mediate the 3'-5' end processing of the 5.8S rRNA.</text>
</comment>
<evidence type="ECO:0000256" key="2">
    <source>
        <dbReference type="ARBA" id="ARBA00009154"/>
    </source>
</evidence>
<dbReference type="GO" id="GO:0005730">
    <property type="term" value="C:nucleolus"/>
    <property type="evidence" value="ECO:0007669"/>
    <property type="project" value="UniProtKB-SubCell"/>
</dbReference>
<dbReference type="Proteomes" id="UP000283530">
    <property type="component" value="Unassembled WGS sequence"/>
</dbReference>
<protein>
    <recommendedName>
        <fullName evidence="6">Nuclear nucleic acid-binding protein C1D</fullName>
    </recommendedName>
</protein>
<evidence type="ECO:0000256" key="1">
    <source>
        <dbReference type="ARBA" id="ARBA00004123"/>
    </source>
</evidence>
<keyword evidence="5 6" id="KW-0539">Nucleus</keyword>
<dbReference type="GO" id="GO:0000460">
    <property type="term" value="P:maturation of 5.8S rRNA"/>
    <property type="evidence" value="ECO:0007669"/>
    <property type="project" value="TreeGrafter"/>
</dbReference>
<dbReference type="Pfam" id="PF04000">
    <property type="entry name" value="Sas10_Utp3"/>
    <property type="match status" value="1"/>
</dbReference>
<name>A0A3S3QVL1_9MAGN</name>
<evidence type="ECO:0000313" key="9">
    <source>
        <dbReference type="Proteomes" id="UP000283530"/>
    </source>
</evidence>
<comment type="subunit">
    <text evidence="6">Monomer and homodimer.</text>
</comment>
<dbReference type="GO" id="GO:0003677">
    <property type="term" value="F:DNA binding"/>
    <property type="evidence" value="ECO:0007669"/>
    <property type="project" value="UniProtKB-KW"/>
</dbReference>
<evidence type="ECO:0000256" key="3">
    <source>
        <dbReference type="ARBA" id="ARBA00022552"/>
    </source>
</evidence>
<sequence>MTGMEASVVPDSIIESANRTLSNLEELKTNLLHFLSLSEPQVLSEMPPLQRAQAFLVLAKALSALFTLRLRCNGVNPDDHAVKSELERLSLYEDKFERYNDWSKEPLRPSAKLNYQAATRFIEHSLPDLSPEQKQSMRNISRGEGAKSRLHENQTSQRKRKRPSSGKQQSVQAAAQEFLEKARQELLSATCEVNGPLRNQSSDEEDLLMG</sequence>
<dbReference type="PANTHER" id="PTHR15341">
    <property type="entry name" value="SUN-COR STEROID HORMONE RECEPTOR CO-REPRESSOR"/>
    <property type="match status" value="1"/>
</dbReference>
<evidence type="ECO:0000256" key="5">
    <source>
        <dbReference type="ARBA" id="ARBA00023242"/>
    </source>
</evidence>
<evidence type="ECO:0000256" key="6">
    <source>
        <dbReference type="RuleBase" id="RU368003"/>
    </source>
</evidence>
<comment type="similarity">
    <text evidence="2 6">Belongs to the C1D family.</text>
</comment>
<gene>
    <name evidence="8" type="ORF">CKAN_02038900</name>
</gene>
<organism evidence="8 9">
    <name type="scientific">Cinnamomum micranthum f. kanehirae</name>
    <dbReference type="NCBI Taxonomy" id="337451"/>
    <lineage>
        <taxon>Eukaryota</taxon>
        <taxon>Viridiplantae</taxon>
        <taxon>Streptophyta</taxon>
        <taxon>Embryophyta</taxon>
        <taxon>Tracheophyta</taxon>
        <taxon>Spermatophyta</taxon>
        <taxon>Magnoliopsida</taxon>
        <taxon>Magnoliidae</taxon>
        <taxon>Laurales</taxon>
        <taxon>Lauraceae</taxon>
        <taxon>Cinnamomum</taxon>
    </lineage>
</organism>
<dbReference type="STRING" id="337451.A0A3S3QVL1"/>
<evidence type="ECO:0000256" key="4">
    <source>
        <dbReference type="ARBA" id="ARBA00022884"/>
    </source>
</evidence>
<dbReference type="OrthoDB" id="1421013at2759"/>
<dbReference type="GO" id="GO:0010468">
    <property type="term" value="P:regulation of gene expression"/>
    <property type="evidence" value="ECO:0007669"/>
    <property type="project" value="TreeGrafter"/>
</dbReference>
<dbReference type="AlphaFoldDB" id="A0A3S3QVL1"/>